<organism evidence="1 2">
    <name type="scientific">Spirosoma fluviale</name>
    <dbReference type="NCBI Taxonomy" id="1597977"/>
    <lineage>
        <taxon>Bacteria</taxon>
        <taxon>Pseudomonadati</taxon>
        <taxon>Bacteroidota</taxon>
        <taxon>Cytophagia</taxon>
        <taxon>Cytophagales</taxon>
        <taxon>Cytophagaceae</taxon>
        <taxon>Spirosoma</taxon>
    </lineage>
</organism>
<evidence type="ECO:0000313" key="2">
    <source>
        <dbReference type="Proteomes" id="UP000219452"/>
    </source>
</evidence>
<dbReference type="EMBL" id="OCNH01000004">
    <property type="protein sequence ID" value="SOD95401.1"/>
    <property type="molecule type" value="Genomic_DNA"/>
</dbReference>
<dbReference type="AlphaFoldDB" id="A0A286GIP9"/>
<keyword evidence="2" id="KW-1185">Reference proteome</keyword>
<sequence length="50" mass="5660">MTLGRFVRIFNAYSAKLHFAAPVYKRCIGFVYISLVTAQKKDSVSTLSFL</sequence>
<protein>
    <submittedName>
        <fullName evidence="1">Uncharacterized protein</fullName>
    </submittedName>
</protein>
<accession>A0A286GIP9</accession>
<reference evidence="2" key="1">
    <citation type="submission" date="2017-09" db="EMBL/GenBank/DDBJ databases">
        <authorList>
            <person name="Varghese N."/>
            <person name="Submissions S."/>
        </authorList>
    </citation>
    <scope>NUCLEOTIDE SEQUENCE [LARGE SCALE GENOMIC DNA]</scope>
    <source>
        <strain evidence="2">DSM 29961</strain>
    </source>
</reference>
<gene>
    <name evidence="1" type="ORF">SAMN06269250_4846</name>
</gene>
<proteinExistence type="predicted"/>
<dbReference type="Proteomes" id="UP000219452">
    <property type="component" value="Unassembled WGS sequence"/>
</dbReference>
<name>A0A286GIP9_9BACT</name>
<evidence type="ECO:0000313" key="1">
    <source>
        <dbReference type="EMBL" id="SOD95401.1"/>
    </source>
</evidence>